<gene>
    <name evidence="1" type="ORF">HRbin17_01583</name>
</gene>
<proteinExistence type="predicted"/>
<dbReference type="Proteomes" id="UP000236173">
    <property type="component" value="Unassembled WGS sequence"/>
</dbReference>
<dbReference type="AlphaFoldDB" id="A0A2H5XD06"/>
<evidence type="ECO:0000313" key="2">
    <source>
        <dbReference type="Proteomes" id="UP000236173"/>
    </source>
</evidence>
<accession>A0A2H5XD06</accession>
<protein>
    <submittedName>
        <fullName evidence="1">Uncharacterized protein</fullName>
    </submittedName>
</protein>
<dbReference type="EMBL" id="BEHT01000020">
    <property type="protein sequence ID" value="GBC99062.1"/>
    <property type="molecule type" value="Genomic_DNA"/>
</dbReference>
<sequence length="347" mass="38052">MEGGDVKGRRLLGETRRQMVTLLSRGKFNGDPMTMRRTMLLGCVVALGSTGFGQGANIVHYPKPDGVVFALPHVSVILKALTPSQRKRLRLVVDDRAVPNDAVAGCRICAGDKPAVIAAKARWTVTDGVHRLQASFGDSAVAFRYTLDSSVPSLSGLSGTIALPDAHAAVAQSVRVGVSRFSRSPRHRVWLSLTGGRWLPVELAIERTLNRDGAFAWKVAFIRSQRWGVSVGQRDGDAFIALGYRSQPNDWNVTVGGGEGTLPPVWVGVSYSLSHLTRRWRFSERWRDVIAVLDLVRVQAEVDNRGRLNLGAWLCHPYGWRIGVHRVSAGIGRSGWVGQVSFSRAWR</sequence>
<reference evidence="2" key="1">
    <citation type="submission" date="2017-09" db="EMBL/GenBank/DDBJ databases">
        <title>Metaegenomics of thermophilic ammonia-oxidizing enrichment culture.</title>
        <authorList>
            <person name="Kato S."/>
            <person name="Suzuki K."/>
        </authorList>
    </citation>
    <scope>NUCLEOTIDE SEQUENCE [LARGE SCALE GENOMIC DNA]</scope>
</reference>
<name>A0A2H5XD06_9BACT</name>
<organism evidence="1 2">
    <name type="scientific">Candidatus Fervidibacter japonicus</name>
    <dbReference type="NCBI Taxonomy" id="2035412"/>
    <lineage>
        <taxon>Bacteria</taxon>
        <taxon>Candidatus Fervidibacterota</taxon>
        <taxon>Candidatus Fervidibacter</taxon>
    </lineage>
</organism>
<evidence type="ECO:0000313" key="1">
    <source>
        <dbReference type="EMBL" id="GBC99062.1"/>
    </source>
</evidence>
<comment type="caution">
    <text evidence="1">The sequence shown here is derived from an EMBL/GenBank/DDBJ whole genome shotgun (WGS) entry which is preliminary data.</text>
</comment>